<reference evidence="6" key="1">
    <citation type="journal article" date="2018" name="Front. Microbiol.">
        <title>Genome-Based Analysis Reveals the Taxonomy and Diversity of the Family Idiomarinaceae.</title>
        <authorList>
            <person name="Liu Y."/>
            <person name="Lai Q."/>
            <person name="Shao Z."/>
        </authorList>
    </citation>
    <scope>NUCLEOTIDE SEQUENCE [LARGE SCALE GENOMIC DNA]</scope>
    <source>
        <strain evidence="6">CVS-6</strain>
    </source>
</reference>
<dbReference type="SUPFAM" id="SSF56059">
    <property type="entry name" value="Glutathione synthetase ATP-binding domain-like"/>
    <property type="match status" value="1"/>
</dbReference>
<dbReference type="Gene3D" id="3.30.470.20">
    <property type="entry name" value="ATP-grasp fold, B domain"/>
    <property type="match status" value="2"/>
</dbReference>
<evidence type="ECO:0000256" key="1">
    <source>
        <dbReference type="ARBA" id="ARBA00022598"/>
    </source>
</evidence>
<sequence>MTSKNKAQSLGIVSQKYIPGYWKGRRQPSLVLGLRGSPTLASQLSQPQTGAQLRAFFDGFGVLAKVDEVTIDPSHTPVASWEQLVRQIALTATHILEYLKYPLLDAPAVVFGARSLSSTVVQAVPHCNPVICTQAYKIVIDFLNQALFSNHYTIRQSQLLEVLEQVRSSQKQSLSPLFLKAAVELNIPVIPLNGAITQFGFGANSHWFEHTFSLDSANISVRLARDKLVTNLRLRQAGVPVPENSFVESADEALQFAEKVGFPVVIKPSNRDGGKAVTANLTNANEVRAAFAKAAEASERVMVEQHVAGRDYRVTVVDGKAVWAVERVPGGVFGDGQLNVARLIEQENLTLHRRVGPRQTLKPLRLDDEARHILAKQGLNAESVPERGQFVRLSSIANVATGGRPVPVFDRLHPDNAALAERAARALRLDIAGIDLLIDDISRSWREVGANICEVNAQPDLGATTALHLYRDVLQARLPLNPRIPVVVVVGEDSLAELVDSCRKVPGLGWITSEGMGIGADVLADASGAQSAFTACQALLTDPAVTSLLLHVRDGDISKNGLAFDNIDLLVFTERLLPQHLHLELCKTLLPVCRQQLAIVSNSAKPIERPRALLPDACQFRQIAATDLHDLALSYLA</sequence>
<dbReference type="GO" id="GO:0009432">
    <property type="term" value="P:SOS response"/>
    <property type="evidence" value="ECO:0007669"/>
    <property type="project" value="TreeGrafter"/>
</dbReference>
<dbReference type="PROSITE" id="PS00866">
    <property type="entry name" value="CPSASE_1"/>
    <property type="match status" value="1"/>
</dbReference>
<protein>
    <submittedName>
        <fullName evidence="5">Cyanophycin synthetase</fullName>
    </submittedName>
</protein>
<dbReference type="RefSeq" id="WP_126754266.1">
    <property type="nucleotide sequence ID" value="NZ_PIPY01000005.1"/>
</dbReference>
<dbReference type="Proteomes" id="UP000288259">
    <property type="component" value="Unassembled WGS sequence"/>
</dbReference>
<feature type="domain" description="ATP-grasp" evidence="4">
    <location>
        <begin position="231"/>
        <end position="489"/>
    </location>
</feature>
<accession>A0A432YLI2</accession>
<dbReference type="PANTHER" id="PTHR21621">
    <property type="entry name" value="RIBOSOMAL PROTEIN S6 MODIFICATION PROTEIN"/>
    <property type="match status" value="1"/>
</dbReference>
<dbReference type="GO" id="GO:0005524">
    <property type="term" value="F:ATP binding"/>
    <property type="evidence" value="ECO:0007669"/>
    <property type="project" value="UniProtKB-UniRule"/>
</dbReference>
<dbReference type="GO" id="GO:0005737">
    <property type="term" value="C:cytoplasm"/>
    <property type="evidence" value="ECO:0007669"/>
    <property type="project" value="TreeGrafter"/>
</dbReference>
<keyword evidence="2" id="KW-0464">Manganese</keyword>
<keyword evidence="3" id="KW-0547">Nucleotide-binding</keyword>
<dbReference type="PROSITE" id="PS50975">
    <property type="entry name" value="ATP_GRASP"/>
    <property type="match status" value="1"/>
</dbReference>
<dbReference type="GO" id="GO:0018169">
    <property type="term" value="F:ribosomal S6-glutamic acid ligase activity"/>
    <property type="evidence" value="ECO:0007669"/>
    <property type="project" value="TreeGrafter"/>
</dbReference>
<dbReference type="Pfam" id="PF07478">
    <property type="entry name" value="Dala_Dala_lig_C"/>
    <property type="match status" value="1"/>
</dbReference>
<gene>
    <name evidence="5" type="ORF">CWI71_05445</name>
</gene>
<proteinExistence type="predicted"/>
<dbReference type="EMBL" id="PIPY01000005">
    <property type="protein sequence ID" value="RUO61806.1"/>
    <property type="molecule type" value="Genomic_DNA"/>
</dbReference>
<dbReference type="InterPro" id="IPR011095">
    <property type="entry name" value="Dala_Dala_lig_C"/>
</dbReference>
<evidence type="ECO:0000256" key="2">
    <source>
        <dbReference type="ARBA" id="ARBA00023211"/>
    </source>
</evidence>
<dbReference type="OrthoDB" id="9803907at2"/>
<dbReference type="PANTHER" id="PTHR21621:SF0">
    <property type="entry name" value="BETA-CITRYLGLUTAMATE SYNTHASE B-RELATED"/>
    <property type="match status" value="1"/>
</dbReference>
<comment type="caution">
    <text evidence="5">The sequence shown here is derived from an EMBL/GenBank/DDBJ whole genome shotgun (WGS) entry which is preliminary data.</text>
</comment>
<dbReference type="AlphaFoldDB" id="A0A432YLI2"/>
<keyword evidence="1" id="KW-0436">Ligase</keyword>
<evidence type="ECO:0000259" key="4">
    <source>
        <dbReference type="PROSITE" id="PS50975"/>
    </source>
</evidence>
<organism evidence="5 6">
    <name type="scientific">Pseudidiomarina insulisalsae</name>
    <dbReference type="NCBI Taxonomy" id="575789"/>
    <lineage>
        <taxon>Bacteria</taxon>
        <taxon>Pseudomonadati</taxon>
        <taxon>Pseudomonadota</taxon>
        <taxon>Gammaproteobacteria</taxon>
        <taxon>Alteromonadales</taxon>
        <taxon>Idiomarinaceae</taxon>
        <taxon>Pseudidiomarina</taxon>
    </lineage>
</organism>
<dbReference type="GO" id="GO:0008716">
    <property type="term" value="F:D-alanine-D-alanine ligase activity"/>
    <property type="evidence" value="ECO:0007669"/>
    <property type="project" value="InterPro"/>
</dbReference>
<evidence type="ECO:0000256" key="3">
    <source>
        <dbReference type="PROSITE-ProRule" id="PRU00409"/>
    </source>
</evidence>
<dbReference type="InterPro" id="IPR011761">
    <property type="entry name" value="ATP-grasp"/>
</dbReference>
<dbReference type="InterPro" id="IPR005479">
    <property type="entry name" value="CPAse_ATP-bd"/>
</dbReference>
<name>A0A432YLI2_9GAMM</name>
<keyword evidence="3" id="KW-0067">ATP-binding</keyword>
<dbReference type="GO" id="GO:0046872">
    <property type="term" value="F:metal ion binding"/>
    <property type="evidence" value="ECO:0007669"/>
    <property type="project" value="InterPro"/>
</dbReference>
<keyword evidence="6" id="KW-1185">Reference proteome</keyword>
<evidence type="ECO:0000313" key="5">
    <source>
        <dbReference type="EMBL" id="RUO61806.1"/>
    </source>
</evidence>
<evidence type="ECO:0000313" key="6">
    <source>
        <dbReference type="Proteomes" id="UP000288259"/>
    </source>
</evidence>